<evidence type="ECO:0000256" key="1">
    <source>
        <dbReference type="ARBA" id="ARBA00023015"/>
    </source>
</evidence>
<dbReference type="InterPro" id="IPR000524">
    <property type="entry name" value="Tscrpt_reg_HTH_GntR"/>
</dbReference>
<evidence type="ECO:0000313" key="6">
    <source>
        <dbReference type="Proteomes" id="UP001172142"/>
    </source>
</evidence>
<keyword evidence="6" id="KW-1185">Reference proteome</keyword>
<evidence type="ECO:0000256" key="2">
    <source>
        <dbReference type="ARBA" id="ARBA00023125"/>
    </source>
</evidence>
<dbReference type="InterPro" id="IPR036388">
    <property type="entry name" value="WH-like_DNA-bd_sf"/>
</dbReference>
<dbReference type="CDD" id="cd07377">
    <property type="entry name" value="WHTH_GntR"/>
    <property type="match status" value="1"/>
</dbReference>
<gene>
    <name evidence="5" type="ORF">QWY13_14930</name>
</gene>
<dbReference type="PANTHER" id="PTHR43537:SF5">
    <property type="entry name" value="UXU OPERON TRANSCRIPTIONAL REGULATOR"/>
    <property type="match status" value="1"/>
</dbReference>
<evidence type="ECO:0000313" key="5">
    <source>
        <dbReference type="EMBL" id="MDN7246782.1"/>
    </source>
</evidence>
<proteinExistence type="predicted"/>
<evidence type="ECO:0000259" key="4">
    <source>
        <dbReference type="PROSITE" id="PS50949"/>
    </source>
</evidence>
<dbReference type="Pfam" id="PF07729">
    <property type="entry name" value="FCD"/>
    <property type="match status" value="1"/>
</dbReference>
<evidence type="ECO:0000256" key="3">
    <source>
        <dbReference type="ARBA" id="ARBA00023163"/>
    </source>
</evidence>
<dbReference type="Proteomes" id="UP001172142">
    <property type="component" value="Unassembled WGS sequence"/>
</dbReference>
<keyword evidence="2" id="KW-0238">DNA-binding</keyword>
<dbReference type="SMART" id="SM00895">
    <property type="entry name" value="FCD"/>
    <property type="match status" value="1"/>
</dbReference>
<protein>
    <submittedName>
        <fullName evidence="5">FadR/GntR family transcriptional regulator</fullName>
    </submittedName>
</protein>
<accession>A0ABT8NFY3</accession>
<dbReference type="Gene3D" id="1.10.10.10">
    <property type="entry name" value="Winged helix-like DNA-binding domain superfamily/Winged helix DNA-binding domain"/>
    <property type="match status" value="1"/>
</dbReference>
<organism evidence="5 6">
    <name type="scientific">Planococcus shenhongbingii</name>
    <dbReference type="NCBI Taxonomy" id="3058398"/>
    <lineage>
        <taxon>Bacteria</taxon>
        <taxon>Bacillati</taxon>
        <taxon>Bacillota</taxon>
        <taxon>Bacilli</taxon>
        <taxon>Bacillales</taxon>
        <taxon>Caryophanaceae</taxon>
        <taxon>Planococcus</taxon>
    </lineage>
</organism>
<keyword evidence="3" id="KW-0804">Transcription</keyword>
<dbReference type="Pfam" id="PF00392">
    <property type="entry name" value="GntR"/>
    <property type="match status" value="1"/>
</dbReference>
<reference evidence="5 6" key="1">
    <citation type="submission" date="2023-07" db="EMBL/GenBank/DDBJ databases">
        <title>Novel species in genus Planococcus.</title>
        <authorList>
            <person name="Ning S."/>
        </authorList>
    </citation>
    <scope>NUCLEOTIDE SEQUENCE [LARGE SCALE GENOMIC DNA]</scope>
    <source>
        <strain evidence="5 6">N017</strain>
    </source>
</reference>
<dbReference type="PRINTS" id="PR00035">
    <property type="entry name" value="HTHGNTR"/>
</dbReference>
<dbReference type="SMART" id="SM00345">
    <property type="entry name" value="HTH_GNTR"/>
    <property type="match status" value="1"/>
</dbReference>
<keyword evidence="1" id="KW-0805">Transcription regulation</keyword>
<dbReference type="PROSITE" id="PS50949">
    <property type="entry name" value="HTH_GNTR"/>
    <property type="match status" value="1"/>
</dbReference>
<feature type="domain" description="HTH gntR-type" evidence="4">
    <location>
        <begin position="8"/>
        <end position="75"/>
    </location>
</feature>
<dbReference type="RefSeq" id="WP_300991094.1">
    <property type="nucleotide sequence ID" value="NZ_CP129235.1"/>
</dbReference>
<name>A0ABT8NFY3_9BACL</name>
<sequence length="229" mass="25934">MMEPIKRVNVGDNIVNQIKDLFLDGKLKAGDKLPPERELMEMFEVGRTSLREALAVLESQGLIVRSQKGTFISPSFNDVYSDSLIYQLYFSEVEWADLFEARRFIEKELAGLAAKRATPENLIQIKQTIGDMERAIEENNGTQYVSSNMQFHEKIAEASHNRVMIDLYNSITSLVLRAQTKAALVPGVMEESLDFHQNIYGAIAAQDSEKASALMEQHIESVHKFFEKS</sequence>
<dbReference type="SUPFAM" id="SSF46785">
    <property type="entry name" value="Winged helix' DNA-binding domain"/>
    <property type="match status" value="1"/>
</dbReference>
<dbReference type="InterPro" id="IPR011711">
    <property type="entry name" value="GntR_C"/>
</dbReference>
<dbReference type="Gene3D" id="1.20.120.530">
    <property type="entry name" value="GntR ligand-binding domain-like"/>
    <property type="match status" value="1"/>
</dbReference>
<dbReference type="InterPro" id="IPR036390">
    <property type="entry name" value="WH_DNA-bd_sf"/>
</dbReference>
<dbReference type="EMBL" id="JAUJWU010000004">
    <property type="protein sequence ID" value="MDN7246782.1"/>
    <property type="molecule type" value="Genomic_DNA"/>
</dbReference>
<dbReference type="InterPro" id="IPR008920">
    <property type="entry name" value="TF_FadR/GntR_C"/>
</dbReference>
<dbReference type="SUPFAM" id="SSF48008">
    <property type="entry name" value="GntR ligand-binding domain-like"/>
    <property type="match status" value="1"/>
</dbReference>
<comment type="caution">
    <text evidence="5">The sequence shown here is derived from an EMBL/GenBank/DDBJ whole genome shotgun (WGS) entry which is preliminary data.</text>
</comment>
<dbReference type="PANTHER" id="PTHR43537">
    <property type="entry name" value="TRANSCRIPTIONAL REGULATOR, GNTR FAMILY"/>
    <property type="match status" value="1"/>
</dbReference>